<evidence type="ECO:0000313" key="3">
    <source>
        <dbReference type="Proteomes" id="UP000309128"/>
    </source>
</evidence>
<dbReference type="AlphaFoldDB" id="A0A5S4F4N8"/>
<sequence length="145" mass="15716">MEKSSATDRQEQIMNPTLNTIDIVVSDMDATIAFYARLGLEFKLDPHSPEHAGCDLPNGLHVMLDTEGFRTPFLPGWTAPTGGPRTLLCFEFETPAGVDAKYAELVAAGYRGIADPFDAFWGMRYATVADPDGNGVDLYATLPAS</sequence>
<evidence type="ECO:0000259" key="1">
    <source>
        <dbReference type="PROSITE" id="PS51819"/>
    </source>
</evidence>
<reference evidence="2 3" key="1">
    <citation type="submission" date="2019-05" db="EMBL/GenBank/DDBJ databases">
        <title>Draft genome sequence of Nonomuraea turkmeniaca DSM 43926.</title>
        <authorList>
            <person name="Saricaoglu S."/>
            <person name="Isik K."/>
        </authorList>
    </citation>
    <scope>NUCLEOTIDE SEQUENCE [LARGE SCALE GENOMIC DNA]</scope>
    <source>
        <strain evidence="2 3">DSM 43926</strain>
    </source>
</reference>
<dbReference type="InterPro" id="IPR037523">
    <property type="entry name" value="VOC_core"/>
</dbReference>
<evidence type="ECO:0000313" key="2">
    <source>
        <dbReference type="EMBL" id="TMR11131.1"/>
    </source>
</evidence>
<dbReference type="PANTHER" id="PTHR36503:SF3">
    <property type="entry name" value="BLR0126 PROTEIN"/>
    <property type="match status" value="1"/>
</dbReference>
<dbReference type="PROSITE" id="PS51819">
    <property type="entry name" value="VOC"/>
    <property type="match status" value="1"/>
</dbReference>
<dbReference type="InterPro" id="IPR029068">
    <property type="entry name" value="Glyas_Bleomycin-R_OHBP_Dase"/>
</dbReference>
<dbReference type="InterPro" id="IPR004360">
    <property type="entry name" value="Glyas_Fos-R_dOase_dom"/>
</dbReference>
<dbReference type="EMBL" id="VCKY01000166">
    <property type="protein sequence ID" value="TMR11131.1"/>
    <property type="molecule type" value="Genomic_DNA"/>
</dbReference>
<dbReference type="SUPFAM" id="SSF54593">
    <property type="entry name" value="Glyoxalase/Bleomycin resistance protein/Dihydroxybiphenyl dioxygenase"/>
    <property type="match status" value="1"/>
</dbReference>
<name>A0A5S4F4N8_9ACTN</name>
<dbReference type="Gene3D" id="3.10.180.10">
    <property type="entry name" value="2,3-Dihydroxybiphenyl 1,2-Dioxygenase, domain 1"/>
    <property type="match status" value="1"/>
</dbReference>
<accession>A0A5S4F4N8</accession>
<gene>
    <name evidence="2" type="ORF">ETD86_36830</name>
</gene>
<feature type="domain" description="VOC" evidence="1">
    <location>
        <begin position="17"/>
        <end position="141"/>
    </location>
</feature>
<dbReference type="Proteomes" id="UP000309128">
    <property type="component" value="Unassembled WGS sequence"/>
</dbReference>
<dbReference type="OrthoDB" id="9798201at2"/>
<dbReference type="Pfam" id="PF00903">
    <property type="entry name" value="Glyoxalase"/>
    <property type="match status" value="1"/>
</dbReference>
<comment type="caution">
    <text evidence="2">The sequence shown here is derived from an EMBL/GenBank/DDBJ whole genome shotgun (WGS) entry which is preliminary data.</text>
</comment>
<proteinExistence type="predicted"/>
<dbReference type="PANTHER" id="PTHR36503">
    <property type="entry name" value="BLR2520 PROTEIN"/>
    <property type="match status" value="1"/>
</dbReference>
<keyword evidence="3" id="KW-1185">Reference proteome</keyword>
<protein>
    <submittedName>
        <fullName evidence="2">Glyoxalase</fullName>
    </submittedName>
</protein>
<organism evidence="2 3">
    <name type="scientific">Nonomuraea turkmeniaca</name>
    <dbReference type="NCBI Taxonomy" id="103838"/>
    <lineage>
        <taxon>Bacteria</taxon>
        <taxon>Bacillati</taxon>
        <taxon>Actinomycetota</taxon>
        <taxon>Actinomycetes</taxon>
        <taxon>Streptosporangiales</taxon>
        <taxon>Streptosporangiaceae</taxon>
        <taxon>Nonomuraea</taxon>
    </lineage>
</organism>